<evidence type="ECO:0000313" key="9">
    <source>
        <dbReference type="EMBL" id="RWS25863.1"/>
    </source>
</evidence>
<dbReference type="GO" id="GO:0005762">
    <property type="term" value="C:mitochondrial large ribosomal subunit"/>
    <property type="evidence" value="ECO:0007669"/>
    <property type="project" value="TreeGrafter"/>
</dbReference>
<dbReference type="STRING" id="299467.A0A443SEA9"/>
<keyword evidence="10" id="KW-1185">Reference proteome</keyword>
<evidence type="ECO:0000313" key="10">
    <source>
        <dbReference type="Proteomes" id="UP000288716"/>
    </source>
</evidence>
<comment type="subunit">
    <text evidence="6">Component of the mitochondrial ribosome large subunit (39S) which comprises a 16S rRNA and about 50 distinct proteins.</text>
</comment>
<evidence type="ECO:0000256" key="7">
    <source>
        <dbReference type="ARBA" id="ARBA00039977"/>
    </source>
</evidence>
<proteinExistence type="inferred from homology"/>
<organism evidence="9 10">
    <name type="scientific">Leptotrombidium deliense</name>
    <dbReference type="NCBI Taxonomy" id="299467"/>
    <lineage>
        <taxon>Eukaryota</taxon>
        <taxon>Metazoa</taxon>
        <taxon>Ecdysozoa</taxon>
        <taxon>Arthropoda</taxon>
        <taxon>Chelicerata</taxon>
        <taxon>Arachnida</taxon>
        <taxon>Acari</taxon>
        <taxon>Acariformes</taxon>
        <taxon>Trombidiformes</taxon>
        <taxon>Prostigmata</taxon>
        <taxon>Anystina</taxon>
        <taxon>Parasitengona</taxon>
        <taxon>Trombiculoidea</taxon>
        <taxon>Trombiculidae</taxon>
        <taxon>Leptotrombidium</taxon>
    </lineage>
</organism>
<evidence type="ECO:0000256" key="1">
    <source>
        <dbReference type="ARBA" id="ARBA00004173"/>
    </source>
</evidence>
<dbReference type="GO" id="GO:0003735">
    <property type="term" value="F:structural constituent of ribosome"/>
    <property type="evidence" value="ECO:0007669"/>
    <property type="project" value="InterPro"/>
</dbReference>
<comment type="similarity">
    <text evidence="2">Belongs to the universal ribosomal protein uL23 family.</text>
</comment>
<evidence type="ECO:0000256" key="3">
    <source>
        <dbReference type="ARBA" id="ARBA00022980"/>
    </source>
</evidence>
<dbReference type="VEuPathDB" id="VectorBase:LDEU006177"/>
<evidence type="ECO:0000256" key="5">
    <source>
        <dbReference type="ARBA" id="ARBA00023274"/>
    </source>
</evidence>
<dbReference type="SUPFAM" id="SSF54189">
    <property type="entry name" value="Ribosomal proteins S24e, L23 and L15e"/>
    <property type="match status" value="1"/>
</dbReference>
<dbReference type="Proteomes" id="UP000288716">
    <property type="component" value="Unassembled WGS sequence"/>
</dbReference>
<dbReference type="AlphaFoldDB" id="A0A443SEA9"/>
<evidence type="ECO:0000256" key="2">
    <source>
        <dbReference type="ARBA" id="ARBA00006700"/>
    </source>
</evidence>
<comment type="subcellular location">
    <subcellularLocation>
        <location evidence="1">Mitochondrion</location>
    </subcellularLocation>
</comment>
<evidence type="ECO:0000256" key="8">
    <source>
        <dbReference type="ARBA" id="ARBA00041375"/>
    </source>
</evidence>
<dbReference type="FunFam" id="3.30.70.330:FF:000284">
    <property type="entry name" value="39S ribosomal protein L23, mitochondrial"/>
    <property type="match status" value="1"/>
</dbReference>
<comment type="caution">
    <text evidence="9">The sequence shown here is derived from an EMBL/GenBank/DDBJ whole genome shotgun (WGS) entry which is preliminary data.</text>
</comment>
<dbReference type="InterPro" id="IPR012677">
    <property type="entry name" value="Nucleotide-bd_a/b_plait_sf"/>
</dbReference>
<sequence>MSTRYYPRYVRGNPQLRIFLPNFWIKLIKNDVKSPPNHVTFKVPLTMSDHDVRNYLEKIYKIPVVHLKTEARCGPLDVAKGQQYMVKGEDYRIAFVTMPKDVKFTFPDLFPAEKVDEPLSDYKHMKKMIEKSTNEAERRNVDRKDVPGWF</sequence>
<protein>
    <recommendedName>
        <fullName evidence="7">Large ribosomal subunit protein uL23m</fullName>
    </recommendedName>
    <alternativeName>
        <fullName evidence="8">39S ribosomal protein L23, mitochondrial</fullName>
    </alternativeName>
</protein>
<dbReference type="PANTHER" id="PTHR12059">
    <property type="entry name" value="RIBOSOMAL PROTEIN L23-RELATED"/>
    <property type="match status" value="1"/>
</dbReference>
<accession>A0A443SEA9</accession>
<keyword evidence="3 9" id="KW-0689">Ribosomal protein</keyword>
<evidence type="ECO:0000256" key="4">
    <source>
        <dbReference type="ARBA" id="ARBA00023128"/>
    </source>
</evidence>
<gene>
    <name evidence="9" type="ORF">B4U80_00600</name>
</gene>
<dbReference type="OrthoDB" id="275582at2759"/>
<dbReference type="EMBL" id="NCKV01003307">
    <property type="protein sequence ID" value="RWS25863.1"/>
    <property type="molecule type" value="Genomic_DNA"/>
</dbReference>
<dbReference type="GO" id="GO:0032543">
    <property type="term" value="P:mitochondrial translation"/>
    <property type="evidence" value="ECO:0007669"/>
    <property type="project" value="TreeGrafter"/>
</dbReference>
<dbReference type="InterPro" id="IPR013025">
    <property type="entry name" value="Ribosomal_uL23-like"/>
</dbReference>
<dbReference type="InterPro" id="IPR012678">
    <property type="entry name" value="Ribosomal_uL23/eL15/eS24_sf"/>
</dbReference>
<evidence type="ECO:0000256" key="6">
    <source>
        <dbReference type="ARBA" id="ARBA00038782"/>
    </source>
</evidence>
<reference evidence="9 10" key="1">
    <citation type="journal article" date="2018" name="Gigascience">
        <title>Genomes of trombidid mites reveal novel predicted allergens and laterally-transferred genes associated with secondary metabolism.</title>
        <authorList>
            <person name="Dong X."/>
            <person name="Chaisiri K."/>
            <person name="Xia D."/>
            <person name="Armstrong S.D."/>
            <person name="Fang Y."/>
            <person name="Donnelly M.J."/>
            <person name="Kadowaki T."/>
            <person name="McGarry J.W."/>
            <person name="Darby A.C."/>
            <person name="Makepeace B.L."/>
        </authorList>
    </citation>
    <scope>NUCLEOTIDE SEQUENCE [LARGE SCALE GENOMIC DNA]</scope>
    <source>
        <strain evidence="9">UoL-UT</strain>
    </source>
</reference>
<name>A0A443SEA9_9ACAR</name>
<dbReference type="PANTHER" id="PTHR12059:SF5">
    <property type="entry name" value="LARGE RIBOSOMAL SUBUNIT PROTEIN UL23M"/>
    <property type="match status" value="1"/>
</dbReference>
<keyword evidence="4" id="KW-0496">Mitochondrion</keyword>
<dbReference type="Gene3D" id="3.30.70.330">
    <property type="match status" value="1"/>
</dbReference>
<keyword evidence="5" id="KW-0687">Ribonucleoprotein</keyword>